<feature type="transmembrane region" description="Helical" evidence="1">
    <location>
        <begin position="12"/>
        <end position="29"/>
    </location>
</feature>
<name>A0A160PTB8_9CORY</name>
<keyword evidence="1" id="KW-1133">Transmembrane helix</keyword>
<feature type="transmembrane region" description="Helical" evidence="1">
    <location>
        <begin position="61"/>
        <end position="83"/>
    </location>
</feature>
<sequence length="118" mass="13197">MENQDKVPVKALLILYLVIFLAHWIFLPIKSWSDAEAVLILLFISLVAAVLVMVFTLRAPLWVLVVVSLVGLIGMVVAIYFLMQVPDGILTPVFIFIGGGIFLAELIVGGDRYWRARR</sequence>
<dbReference type="RefSeq" id="WP_096458410.1">
    <property type="nucleotide sequence ID" value="NZ_AP017369.1"/>
</dbReference>
<feature type="transmembrane region" description="Helical" evidence="1">
    <location>
        <begin position="35"/>
        <end position="54"/>
    </location>
</feature>
<keyword evidence="3" id="KW-1185">Reference proteome</keyword>
<keyword evidence="1" id="KW-0472">Membrane</keyword>
<dbReference type="KEGG" id="csur:N24_2764"/>
<organism evidence="2 3">
    <name type="scientific">Corynebacterium suranareeae</name>
    <dbReference type="NCBI Taxonomy" id="2506452"/>
    <lineage>
        <taxon>Bacteria</taxon>
        <taxon>Bacillati</taxon>
        <taxon>Actinomycetota</taxon>
        <taxon>Actinomycetes</taxon>
        <taxon>Mycobacteriales</taxon>
        <taxon>Corynebacteriaceae</taxon>
        <taxon>Corynebacterium</taxon>
    </lineage>
</organism>
<proteinExistence type="predicted"/>
<feature type="transmembrane region" description="Helical" evidence="1">
    <location>
        <begin position="89"/>
        <end position="108"/>
    </location>
</feature>
<gene>
    <name evidence="2" type="ORF">N24_2764</name>
</gene>
<protein>
    <submittedName>
        <fullName evidence="2">Uncharacterized protein</fullName>
    </submittedName>
</protein>
<dbReference type="EMBL" id="AP017369">
    <property type="protein sequence ID" value="BAU97026.1"/>
    <property type="molecule type" value="Genomic_DNA"/>
</dbReference>
<keyword evidence="1" id="KW-0812">Transmembrane</keyword>
<evidence type="ECO:0000313" key="3">
    <source>
        <dbReference type="Proteomes" id="UP000218244"/>
    </source>
</evidence>
<dbReference type="Proteomes" id="UP000218244">
    <property type="component" value="Chromosome"/>
</dbReference>
<evidence type="ECO:0000256" key="1">
    <source>
        <dbReference type="SAM" id="Phobius"/>
    </source>
</evidence>
<dbReference type="AlphaFoldDB" id="A0A160PTB8"/>
<evidence type="ECO:0000313" key="2">
    <source>
        <dbReference type="EMBL" id="BAU97026.1"/>
    </source>
</evidence>
<accession>A0A160PTB8</accession>
<reference evidence="2 3" key="1">
    <citation type="submission" date="2016-02" db="EMBL/GenBank/DDBJ databases">
        <title>Corynebacterium glutamicum N24 whole genome sequencing project.</title>
        <authorList>
            <person name="Matsutani M."/>
            <person name="Nangtapong N."/>
            <person name="Yakushi T."/>
            <person name="Matsushita K."/>
        </authorList>
    </citation>
    <scope>NUCLEOTIDE SEQUENCE [LARGE SCALE GENOMIC DNA]</scope>
    <source>
        <strain evidence="2 3">N24</strain>
    </source>
</reference>